<gene>
    <name evidence="5" type="ORF">BH720_17705</name>
</gene>
<feature type="binding site" description="axial binding residue" evidence="3">
    <location>
        <position position="416"/>
    </location>
    <ligand>
        <name>heme</name>
        <dbReference type="ChEBI" id="CHEBI:30413"/>
    </ligand>
    <ligandPart>
        <name>Fe</name>
        <dbReference type="ChEBI" id="CHEBI:18248"/>
    </ligandPart>
</feature>
<dbReference type="InterPro" id="IPR050121">
    <property type="entry name" value="Cytochrome_P450_monoxygenase"/>
</dbReference>
<dbReference type="EMBL" id="MJGC01000077">
    <property type="protein sequence ID" value="OEJ73970.1"/>
    <property type="molecule type" value="Genomic_DNA"/>
</dbReference>
<comment type="similarity">
    <text evidence="2 4">Belongs to the cytochrome P450 family.</text>
</comment>
<dbReference type="PRINTS" id="PR00385">
    <property type="entry name" value="P450"/>
</dbReference>
<dbReference type="OrthoDB" id="446280at2"/>
<evidence type="ECO:0000256" key="2">
    <source>
        <dbReference type="ARBA" id="ARBA00010617"/>
    </source>
</evidence>
<dbReference type="Pfam" id="PF00067">
    <property type="entry name" value="p450"/>
    <property type="match status" value="1"/>
</dbReference>
<keyword evidence="3 4" id="KW-0349">Heme</keyword>
<keyword evidence="4" id="KW-0503">Monooxygenase</keyword>
<comment type="cofactor">
    <cofactor evidence="1 3">
        <name>heme</name>
        <dbReference type="ChEBI" id="CHEBI:30413"/>
    </cofactor>
</comment>
<dbReference type="STRING" id="1781255.BH720_17705"/>
<proteinExistence type="inferred from homology"/>
<keyword evidence="3 4" id="KW-0479">Metal-binding</keyword>
<dbReference type="PROSITE" id="PS00086">
    <property type="entry name" value="CYTOCHROME_P450"/>
    <property type="match status" value="1"/>
</dbReference>
<dbReference type="GO" id="GO:0020037">
    <property type="term" value="F:heme binding"/>
    <property type="evidence" value="ECO:0007669"/>
    <property type="project" value="InterPro"/>
</dbReference>
<accession>A0A1E5QH01</accession>
<evidence type="ECO:0000256" key="3">
    <source>
        <dbReference type="PIRSR" id="PIRSR602401-1"/>
    </source>
</evidence>
<organism evidence="5">
    <name type="scientific">Desertifilum tharense IPPAS B-1220</name>
    <dbReference type="NCBI Taxonomy" id="1781255"/>
    <lineage>
        <taxon>Bacteria</taxon>
        <taxon>Bacillati</taxon>
        <taxon>Cyanobacteriota</taxon>
        <taxon>Cyanophyceae</taxon>
        <taxon>Desertifilales</taxon>
        <taxon>Desertifilaceae</taxon>
        <taxon>Desertifilum</taxon>
    </lineage>
</organism>
<dbReference type="InterPro" id="IPR036396">
    <property type="entry name" value="Cyt_P450_sf"/>
</dbReference>
<evidence type="ECO:0000313" key="5">
    <source>
        <dbReference type="EMBL" id="OEJ73970.1"/>
    </source>
</evidence>
<dbReference type="CDD" id="cd11053">
    <property type="entry name" value="CYP110-like"/>
    <property type="match status" value="1"/>
</dbReference>
<dbReference type="GO" id="GO:0016705">
    <property type="term" value="F:oxidoreductase activity, acting on paired donors, with incorporation or reduction of molecular oxygen"/>
    <property type="evidence" value="ECO:0007669"/>
    <property type="project" value="InterPro"/>
</dbReference>
<sequence>MVATASVPKLTVPGPAVTTPLGRSLSAFRFATDSIGYSRQLFQAYGPLVSLVQGGGTHLYSPLPNCPGTVLAYGPELVRQVTSQHEVYHKHPLSGKMYRKRHLSERTEPLKHFAVGLFGVNNSAHTQQRRLVMPAFHKQRIESYRDDIVTITHAVLEQLPVGEVCDIAGVMRLLTMRVASQTLFGYDIGESNAGKLLQESLGMMAKPLMVLLPFDIPGLPYHRFLNLISQLDDEMRSLIARKLEQGSETPDVLSMLLSARDAENGLKLTEDELLGHAGVFFAAGHETSSNALTWTLFLLSQHPQVAADLLDELDSLLHGEAPTIEQLQQLPLLERAIKESMRVLSPVPWNGRVTSQDTTLGGYDLPAGTEVFVSIHQTHHMSEVYPQPEKFDPDRWITQEPTNFEYNPFSAGSRTCIGAAFAMMEIKLVLAILLQRYRLQLIPRLKVDGVGLIVMAPQGGMPVVVYPQDRNFAQGVGGVRGNVREMVELPQ</sequence>
<name>A0A1E5QH01_9CYAN</name>
<dbReference type="GO" id="GO:0005506">
    <property type="term" value="F:iron ion binding"/>
    <property type="evidence" value="ECO:0007669"/>
    <property type="project" value="InterPro"/>
</dbReference>
<dbReference type="GO" id="GO:0004497">
    <property type="term" value="F:monooxygenase activity"/>
    <property type="evidence" value="ECO:0007669"/>
    <property type="project" value="UniProtKB-KW"/>
</dbReference>
<protein>
    <submittedName>
        <fullName evidence="5">Cytochrome P450</fullName>
    </submittedName>
</protein>
<keyword evidence="4" id="KW-0560">Oxidoreductase</keyword>
<dbReference type="SUPFAM" id="SSF48264">
    <property type="entry name" value="Cytochrome P450"/>
    <property type="match status" value="1"/>
</dbReference>
<keyword evidence="3 4" id="KW-0408">Iron</keyword>
<evidence type="ECO:0000256" key="4">
    <source>
        <dbReference type="RuleBase" id="RU000461"/>
    </source>
</evidence>
<dbReference type="AlphaFoldDB" id="A0A1E5QH01"/>
<dbReference type="InterPro" id="IPR001128">
    <property type="entry name" value="Cyt_P450"/>
</dbReference>
<dbReference type="Gene3D" id="1.10.630.10">
    <property type="entry name" value="Cytochrome P450"/>
    <property type="match status" value="1"/>
</dbReference>
<dbReference type="RefSeq" id="WP_069968579.1">
    <property type="nucleotide sequence ID" value="NZ_CM124774.1"/>
</dbReference>
<comment type="caution">
    <text evidence="5">The sequence shown here is derived from an EMBL/GenBank/DDBJ whole genome shotgun (WGS) entry which is preliminary data.</text>
</comment>
<dbReference type="PRINTS" id="PR00463">
    <property type="entry name" value="EP450I"/>
</dbReference>
<dbReference type="PANTHER" id="PTHR24305:SF166">
    <property type="entry name" value="CYTOCHROME P450 12A4, MITOCHONDRIAL-RELATED"/>
    <property type="match status" value="1"/>
</dbReference>
<evidence type="ECO:0000256" key="1">
    <source>
        <dbReference type="ARBA" id="ARBA00001971"/>
    </source>
</evidence>
<dbReference type="PANTHER" id="PTHR24305">
    <property type="entry name" value="CYTOCHROME P450"/>
    <property type="match status" value="1"/>
</dbReference>
<dbReference type="InterPro" id="IPR002401">
    <property type="entry name" value="Cyt_P450_E_grp-I"/>
</dbReference>
<reference evidence="5" key="1">
    <citation type="submission" date="2016-09" db="EMBL/GenBank/DDBJ databases">
        <title>Draft genome of thermotolerant cyanobacterium Desertifilum sp. strain IPPAS B-1220.</title>
        <authorList>
            <person name="Sinetova M.A."/>
            <person name="Bolakhan K."/>
            <person name="Zayadan B.K."/>
            <person name="Mironov K.S."/>
            <person name="Ustinova V."/>
            <person name="Kupriyanova E.V."/>
            <person name="Sidorov R.A."/>
            <person name="Skrypnik A.N."/>
            <person name="Gogoleva N.E."/>
            <person name="Gogolev Y.V."/>
            <person name="Los D.A."/>
        </authorList>
    </citation>
    <scope>NUCLEOTIDE SEQUENCE [LARGE SCALE GENOMIC DNA]</scope>
    <source>
        <strain evidence="5">IPPAS B-1220</strain>
    </source>
</reference>
<dbReference type="InterPro" id="IPR017972">
    <property type="entry name" value="Cyt_P450_CS"/>
</dbReference>